<organism evidence="1 2">
    <name type="scientific">Vreelandella neptunia</name>
    <dbReference type="NCBI Taxonomy" id="115551"/>
    <lineage>
        <taxon>Bacteria</taxon>
        <taxon>Pseudomonadati</taxon>
        <taxon>Pseudomonadota</taxon>
        <taxon>Gammaproteobacteria</taxon>
        <taxon>Oceanospirillales</taxon>
        <taxon>Halomonadaceae</taxon>
        <taxon>Vreelandella</taxon>
    </lineage>
</organism>
<dbReference type="Pfam" id="PF14284">
    <property type="entry name" value="PcfJ"/>
    <property type="match status" value="1"/>
</dbReference>
<gene>
    <name evidence="1" type="ORF">SR894_10940</name>
</gene>
<dbReference type="RefSeq" id="WP_133732421.1">
    <property type="nucleotide sequence ID" value="NZ_CP140255.1"/>
</dbReference>
<proteinExistence type="predicted"/>
<accession>A0ABZ0YS83</accession>
<sequence>MHPLRTKSLTANFATWISRFARRIWASEPSPADNSVSLDLSSVVGYHMVVRLLPWQSDAPFSWISEAEGAQLATGAFLEPPGISWEVLMETHGETLTQGMPDTLIQVINAVPFLGIELAQVAGRLDAALDMAVSSPLLLILLVEKGAQERWSADTFGALLHHKQSTLCAVAGLPATRSSAKLLRRCQLGPVIRRELFPLKRALNNPDNSEFLRHQPYVHAKHLIFLANYEGARWPGLLTLINEALTPAPHYRGSAWLKAMLVDTQRMLATRTEALYPVYSLAAFQALHDQLVNVFNAHATADNLQSSATELHQHHGPYPTPPLPNTTSITAITSWQDLLLEGERMRHCVGSYSSAVANGQVAIYHLQQPEPVTVAITPQGQRWKLSEARGVRNAPPSPEAHYFINVWLTEQS</sequence>
<dbReference type="EMBL" id="CP140255">
    <property type="protein sequence ID" value="WQH15028.1"/>
    <property type="molecule type" value="Genomic_DNA"/>
</dbReference>
<dbReference type="InterPro" id="IPR025586">
    <property type="entry name" value="PcfJ"/>
</dbReference>
<keyword evidence="2" id="KW-1185">Reference proteome</keyword>
<dbReference type="Proteomes" id="UP001324794">
    <property type="component" value="Chromosome"/>
</dbReference>
<evidence type="ECO:0000313" key="2">
    <source>
        <dbReference type="Proteomes" id="UP001324794"/>
    </source>
</evidence>
<evidence type="ECO:0000313" key="1">
    <source>
        <dbReference type="EMBL" id="WQH15028.1"/>
    </source>
</evidence>
<name>A0ABZ0YS83_9GAMM</name>
<protein>
    <submittedName>
        <fullName evidence="1">PcfJ domain-containing protein</fullName>
    </submittedName>
</protein>
<reference evidence="1 2" key="1">
    <citation type="submission" date="2023-11" db="EMBL/GenBank/DDBJ databases">
        <title>MicrobeMod: A computational toolkit for identifying prokaryotic methylation and restriction-modification with nanopore sequencing.</title>
        <authorList>
            <person name="Crits-Christoph A."/>
            <person name="Kang S.C."/>
            <person name="Lee H."/>
            <person name="Ostrov N."/>
        </authorList>
    </citation>
    <scope>NUCLEOTIDE SEQUENCE [LARGE SCALE GENOMIC DNA]</scope>
    <source>
        <strain evidence="1 2">ATCC BAA-805</strain>
    </source>
</reference>